<feature type="region of interest" description="Disordered" evidence="2">
    <location>
        <begin position="272"/>
        <end position="358"/>
    </location>
</feature>
<organism evidence="5 6">
    <name type="scientific">Nematostella vectensis</name>
    <name type="common">Starlet sea anemone</name>
    <dbReference type="NCBI Taxonomy" id="45351"/>
    <lineage>
        <taxon>Eukaryota</taxon>
        <taxon>Metazoa</taxon>
        <taxon>Cnidaria</taxon>
        <taxon>Anthozoa</taxon>
        <taxon>Hexacorallia</taxon>
        <taxon>Actiniaria</taxon>
        <taxon>Edwardsiidae</taxon>
        <taxon>Nematostella</taxon>
    </lineage>
</organism>
<feature type="compositionally biased region" description="Low complexity" evidence="2">
    <location>
        <begin position="1037"/>
        <end position="1046"/>
    </location>
</feature>
<evidence type="ECO:0000256" key="4">
    <source>
        <dbReference type="SAM" id="SignalP"/>
    </source>
</evidence>
<evidence type="ECO:0000256" key="2">
    <source>
        <dbReference type="SAM" id="MobiDB-lite"/>
    </source>
</evidence>
<dbReference type="EMBL" id="DS469590">
    <property type="protein sequence ID" value="EDO40514.1"/>
    <property type="molecule type" value="Genomic_DNA"/>
</dbReference>
<dbReference type="HOGENOM" id="CLU_276507_0_0_1"/>
<sequence>MDSLCCFYFVLTVFVSVLLGDVKCDAVCSDGECDGRRVRRSLGAQHTNCTGGRNTSEVLPDLQGFDAIITHNNYDNVTMENKQLFISTTANVSVSLCRGSSLGSPAVEAPGAVHGSVKAQRIECTSDASTMTSPDCTGCLEKQAEFSVSADLTCPNATNSSSDCPGLCLATTAMSKDLYRNRSTVCQTEVVRAQIYDLSGGQSLTNGTQMNVTFMVKLNEKARYQCQFWKDGDWQPDTCTTVYLWKREAFHYYHCLCPLIGTLCMSLPRTGGGGSDNTTSGEGGATQSPGGTTQSSGGGSTQSSGNSTHSGGTTQSPWGTTQSGGGGTTQFPGGTTQPGGGSTTQSSAGGPATTQPAPGTALFIQIHFSGKCEEIIDTPKEAKFLEDIKKKIVDMFKVQEDQIVNLRARCGSIIVEFAIKYDSPEALQGGSQIMAQVASTGYPPVTVDNQMFAFAKALSGPNPGNMTDVTCQFWKDGDWQPDTCTTVYLWEREAFHYYHCLCPLIGTLCMSLPRTGGGPTTIRYPLVFDYTPMMMAVAIVFACVVFFVCCSCIMHSWYLRKKKFTKYNSMSAKEYEQRQRAEERKKRLQETQENEYEMTAHHTIMYDYMEAHHTIMYDYMEAHHTIMYDYMEAHHTIVCDYMEAHHTIMYDYGSSPYDRVRLYGSSPYDHVRLYGSSPYDHVRLYGSSPFDRVQLYGSSPFDRVQLYGSSPYDHVRLYGSSPYDRVRSYGKKLCDRSPYDHVRLYGSSTYDHVRLYGSSPYDHVRLYGSSPYDHVRLYGSKPYDHVRLYGSSPYDHVRLYGSSPYDHVRLYGSSPYDHVRLEAHHTIMYDYMEAHHTIMYDYMEAHHTIMYDWKLTIRSSHNVKVAPEPPKFDMTNKRMPKVNETSFTNYDWAYTSHLPAMLARPSATENHYDVPRLILDSDSENEDNNGRIYENDPLPCTNTSHLSLDTASVHFSRRCSGASQGGLGPLGEPEPPAEDEYEDIIISDAPPGVPDYEAIPRSVSPRPGGTPDNPDPGYENLAGPQYDNVLKPPSPRPGTSSRPGTPKVGGAPKYENLEKEDPPEKYQKMMDKDKKRGQAYGNMPPQDADQAYDNPITDDDEKPPATPKRLDTGGKGTAKTPDTEGRPASQTSESRPPNSARKTANLSDLGV</sequence>
<evidence type="ECO:0000256" key="3">
    <source>
        <dbReference type="SAM" id="Phobius"/>
    </source>
</evidence>
<keyword evidence="3" id="KW-0472">Membrane</keyword>
<evidence type="ECO:0000256" key="1">
    <source>
        <dbReference type="SAM" id="Coils"/>
    </source>
</evidence>
<feature type="signal peptide" evidence="4">
    <location>
        <begin position="1"/>
        <end position="20"/>
    </location>
</feature>
<feature type="compositionally biased region" description="Polar residues" evidence="2">
    <location>
        <begin position="1128"/>
        <end position="1151"/>
    </location>
</feature>
<keyword evidence="3" id="KW-1133">Transmembrane helix</keyword>
<proteinExistence type="predicted"/>
<keyword evidence="6" id="KW-1185">Reference proteome</keyword>
<keyword evidence="3" id="KW-0812">Transmembrane</keyword>
<gene>
    <name evidence="5" type="ORF">NEMVEDRAFT_v1g207789</name>
</gene>
<evidence type="ECO:0000313" key="6">
    <source>
        <dbReference type="Proteomes" id="UP000001593"/>
    </source>
</evidence>
<feature type="region of interest" description="Disordered" evidence="2">
    <location>
        <begin position="958"/>
        <end position="1151"/>
    </location>
</feature>
<feature type="coiled-coil region" evidence="1">
    <location>
        <begin position="571"/>
        <end position="598"/>
    </location>
</feature>
<feature type="compositionally biased region" description="Acidic residues" evidence="2">
    <location>
        <begin position="975"/>
        <end position="985"/>
    </location>
</feature>
<feature type="compositionally biased region" description="Low complexity" evidence="2">
    <location>
        <begin position="276"/>
        <end position="321"/>
    </location>
</feature>
<protein>
    <recommendedName>
        <fullName evidence="7">SEA domain-containing protein</fullName>
    </recommendedName>
</protein>
<accession>A7S6Z1</accession>
<feature type="transmembrane region" description="Helical" evidence="3">
    <location>
        <begin position="533"/>
        <end position="559"/>
    </location>
</feature>
<keyword evidence="1" id="KW-0175">Coiled coil</keyword>
<feature type="compositionally biased region" description="Basic and acidic residues" evidence="2">
    <location>
        <begin position="1055"/>
        <end position="1076"/>
    </location>
</feature>
<evidence type="ECO:0008006" key="7">
    <source>
        <dbReference type="Google" id="ProtNLM"/>
    </source>
</evidence>
<dbReference type="Proteomes" id="UP000001593">
    <property type="component" value="Unassembled WGS sequence"/>
</dbReference>
<reference evidence="5 6" key="1">
    <citation type="journal article" date="2007" name="Science">
        <title>Sea anemone genome reveals ancestral eumetazoan gene repertoire and genomic organization.</title>
        <authorList>
            <person name="Putnam N.H."/>
            <person name="Srivastava M."/>
            <person name="Hellsten U."/>
            <person name="Dirks B."/>
            <person name="Chapman J."/>
            <person name="Salamov A."/>
            <person name="Terry A."/>
            <person name="Shapiro H."/>
            <person name="Lindquist E."/>
            <person name="Kapitonov V.V."/>
            <person name="Jurka J."/>
            <person name="Genikhovich G."/>
            <person name="Grigoriev I.V."/>
            <person name="Lucas S.M."/>
            <person name="Steele R.E."/>
            <person name="Finnerty J.R."/>
            <person name="Technau U."/>
            <person name="Martindale M.Q."/>
            <person name="Rokhsar D.S."/>
        </authorList>
    </citation>
    <scope>NUCLEOTIDE SEQUENCE [LARGE SCALE GENOMIC DNA]</scope>
    <source>
        <strain evidence="6">CH2 X CH6</strain>
    </source>
</reference>
<name>A7S6Z1_NEMVE</name>
<dbReference type="InParanoid" id="A7S6Z1"/>
<feature type="compositionally biased region" description="Low complexity" evidence="2">
    <location>
        <begin position="343"/>
        <end position="354"/>
    </location>
</feature>
<keyword evidence="4" id="KW-0732">Signal</keyword>
<feature type="chain" id="PRO_5002712387" description="SEA domain-containing protein" evidence="4">
    <location>
        <begin position="21"/>
        <end position="1151"/>
    </location>
</feature>
<dbReference type="AlphaFoldDB" id="A7S6Z1"/>
<evidence type="ECO:0000313" key="5">
    <source>
        <dbReference type="EMBL" id="EDO40514.1"/>
    </source>
</evidence>